<dbReference type="GO" id="GO:0043565">
    <property type="term" value="F:sequence-specific DNA binding"/>
    <property type="evidence" value="ECO:0007669"/>
    <property type="project" value="InterPro"/>
</dbReference>
<protein>
    <submittedName>
        <fullName evidence="5">Leucine-responsive regulatory protein</fullName>
    </submittedName>
</protein>
<dbReference type="PROSITE" id="PS50956">
    <property type="entry name" value="HTH_ASNC_2"/>
    <property type="match status" value="1"/>
</dbReference>
<sequence length="155" mass="17217">MDSFDNKIIQQLMNSARTTWAELGSILGLSAPGAADRVRKLEEKGVIKGYSALIDHEAVGLNLAALIAVYLDRPQHRQQFLARIQAMPEVLECHHIAGDEDYLLKIRCRNTRDLERIISDEIKSIDGVIKTRTTIILATVKETPILPLTGVCDPS</sequence>
<dbReference type="Gene3D" id="3.30.70.920">
    <property type="match status" value="1"/>
</dbReference>
<dbReference type="GO" id="GO:0005829">
    <property type="term" value="C:cytosol"/>
    <property type="evidence" value="ECO:0007669"/>
    <property type="project" value="TreeGrafter"/>
</dbReference>
<accession>A0A645HWJ6</accession>
<keyword evidence="3" id="KW-0804">Transcription</keyword>
<dbReference type="SMART" id="SM00344">
    <property type="entry name" value="HTH_ASNC"/>
    <property type="match status" value="1"/>
</dbReference>
<evidence type="ECO:0000313" key="5">
    <source>
        <dbReference type="EMBL" id="MPN42842.1"/>
    </source>
</evidence>
<dbReference type="InterPro" id="IPR019887">
    <property type="entry name" value="Tscrpt_reg_AsnC/Lrp_C"/>
</dbReference>
<dbReference type="InterPro" id="IPR011008">
    <property type="entry name" value="Dimeric_a/b-barrel"/>
</dbReference>
<dbReference type="SUPFAM" id="SSF46785">
    <property type="entry name" value="Winged helix' DNA-binding domain"/>
    <property type="match status" value="1"/>
</dbReference>
<name>A0A645HWJ6_9ZZZZ</name>
<dbReference type="PANTHER" id="PTHR30154">
    <property type="entry name" value="LEUCINE-RESPONSIVE REGULATORY PROTEIN"/>
    <property type="match status" value="1"/>
</dbReference>
<dbReference type="Gene3D" id="1.10.10.10">
    <property type="entry name" value="Winged helix-like DNA-binding domain superfamily/Winged helix DNA-binding domain"/>
    <property type="match status" value="1"/>
</dbReference>
<dbReference type="InterPro" id="IPR000485">
    <property type="entry name" value="AsnC-type_HTH_dom"/>
</dbReference>
<evidence type="ECO:0000259" key="4">
    <source>
        <dbReference type="PROSITE" id="PS50956"/>
    </source>
</evidence>
<dbReference type="InterPro" id="IPR036388">
    <property type="entry name" value="WH-like_DNA-bd_sf"/>
</dbReference>
<dbReference type="InterPro" id="IPR019885">
    <property type="entry name" value="Tscrpt_reg_HTH_AsnC-type_CS"/>
</dbReference>
<dbReference type="EMBL" id="VSSQ01100847">
    <property type="protein sequence ID" value="MPN42842.1"/>
    <property type="molecule type" value="Genomic_DNA"/>
</dbReference>
<feature type="domain" description="HTH asnC-type" evidence="4">
    <location>
        <begin position="1"/>
        <end position="62"/>
    </location>
</feature>
<gene>
    <name evidence="5" type="primary">lrp_25</name>
    <name evidence="5" type="ORF">SDC9_190400</name>
</gene>
<dbReference type="InterPro" id="IPR019888">
    <property type="entry name" value="Tscrpt_reg_AsnC-like"/>
</dbReference>
<keyword evidence="2" id="KW-0238">DNA-binding</keyword>
<evidence type="ECO:0000256" key="3">
    <source>
        <dbReference type="ARBA" id="ARBA00023163"/>
    </source>
</evidence>
<comment type="caution">
    <text evidence="5">The sequence shown here is derived from an EMBL/GenBank/DDBJ whole genome shotgun (WGS) entry which is preliminary data.</text>
</comment>
<evidence type="ECO:0000256" key="1">
    <source>
        <dbReference type="ARBA" id="ARBA00023015"/>
    </source>
</evidence>
<dbReference type="PROSITE" id="PS00519">
    <property type="entry name" value="HTH_ASNC_1"/>
    <property type="match status" value="1"/>
</dbReference>
<dbReference type="GO" id="GO:0043200">
    <property type="term" value="P:response to amino acid"/>
    <property type="evidence" value="ECO:0007669"/>
    <property type="project" value="TreeGrafter"/>
</dbReference>
<dbReference type="InterPro" id="IPR036390">
    <property type="entry name" value="WH_DNA-bd_sf"/>
</dbReference>
<organism evidence="5">
    <name type="scientific">bioreactor metagenome</name>
    <dbReference type="NCBI Taxonomy" id="1076179"/>
    <lineage>
        <taxon>unclassified sequences</taxon>
        <taxon>metagenomes</taxon>
        <taxon>ecological metagenomes</taxon>
    </lineage>
</organism>
<dbReference type="PRINTS" id="PR00033">
    <property type="entry name" value="HTHASNC"/>
</dbReference>
<proteinExistence type="predicted"/>
<reference evidence="5" key="1">
    <citation type="submission" date="2019-08" db="EMBL/GenBank/DDBJ databases">
        <authorList>
            <person name="Kucharzyk K."/>
            <person name="Murdoch R.W."/>
            <person name="Higgins S."/>
            <person name="Loffler F."/>
        </authorList>
    </citation>
    <scope>NUCLEOTIDE SEQUENCE</scope>
</reference>
<dbReference type="Pfam" id="PF01037">
    <property type="entry name" value="AsnC_trans_reg"/>
    <property type="match status" value="1"/>
</dbReference>
<dbReference type="PANTHER" id="PTHR30154:SF53">
    <property type="entry name" value="HTH-TYPE TRANSCRIPTIONAL REGULATOR LRPC"/>
    <property type="match status" value="1"/>
</dbReference>
<dbReference type="SUPFAM" id="SSF54909">
    <property type="entry name" value="Dimeric alpha+beta barrel"/>
    <property type="match status" value="1"/>
</dbReference>
<dbReference type="Pfam" id="PF13412">
    <property type="entry name" value="HTH_24"/>
    <property type="match status" value="1"/>
</dbReference>
<evidence type="ECO:0000256" key="2">
    <source>
        <dbReference type="ARBA" id="ARBA00023125"/>
    </source>
</evidence>
<dbReference type="AlphaFoldDB" id="A0A645HWJ6"/>
<keyword evidence="1" id="KW-0805">Transcription regulation</keyword>